<evidence type="ECO:0000256" key="4">
    <source>
        <dbReference type="ARBA" id="ARBA00023187"/>
    </source>
</evidence>
<dbReference type="PANTHER" id="PTHR14152">
    <property type="entry name" value="SQUAMOUS CELL CARCINOMA ANTIGEN RECOGNISED BY CYTOTOXIC T LYMPHOCYTES"/>
    <property type="match status" value="1"/>
</dbReference>
<dbReference type="PANTHER" id="PTHR14152:SF5">
    <property type="entry name" value="U4_U6.U5 TRI-SNRNP-ASSOCIATED PROTEIN 1"/>
    <property type="match status" value="1"/>
</dbReference>
<name>C1EI09_MICCC</name>
<dbReference type="Proteomes" id="UP000002009">
    <property type="component" value="Chromosome 15"/>
</dbReference>
<dbReference type="RefSeq" id="XP_002506343.1">
    <property type="nucleotide sequence ID" value="XM_002506297.1"/>
</dbReference>
<feature type="compositionally biased region" description="Basic and acidic residues" evidence="6">
    <location>
        <begin position="443"/>
        <end position="452"/>
    </location>
</feature>
<protein>
    <recommendedName>
        <fullName evidence="9">SART-1 family protein</fullName>
    </recommendedName>
</protein>
<dbReference type="InterPro" id="IPR005011">
    <property type="entry name" value="SNU66/SART1"/>
</dbReference>
<feature type="compositionally biased region" description="Basic residues" evidence="6">
    <location>
        <begin position="218"/>
        <end position="227"/>
    </location>
</feature>
<keyword evidence="8" id="KW-1185">Reference proteome</keyword>
<dbReference type="FunCoup" id="C1EI09">
    <property type="interactions" value="1845"/>
</dbReference>
<comment type="similarity">
    <text evidence="2">Belongs to the SNU66/SART1 family.</text>
</comment>
<feature type="compositionally biased region" description="Pro residues" evidence="6">
    <location>
        <begin position="491"/>
        <end position="512"/>
    </location>
</feature>
<evidence type="ECO:0000256" key="3">
    <source>
        <dbReference type="ARBA" id="ARBA00022664"/>
    </source>
</evidence>
<evidence type="ECO:0000256" key="2">
    <source>
        <dbReference type="ARBA" id="ARBA00006076"/>
    </source>
</evidence>
<evidence type="ECO:0000256" key="6">
    <source>
        <dbReference type="SAM" id="MobiDB-lite"/>
    </source>
</evidence>
<dbReference type="eggNOG" id="KOG2217">
    <property type="taxonomic scope" value="Eukaryota"/>
</dbReference>
<dbReference type="EMBL" id="CP001333">
    <property type="protein sequence ID" value="ACO67601.1"/>
    <property type="molecule type" value="Genomic_DNA"/>
</dbReference>
<feature type="region of interest" description="Disordered" evidence="6">
    <location>
        <begin position="1"/>
        <end position="76"/>
    </location>
</feature>
<gene>
    <name evidence="7" type="ORF">MICPUN_104310</name>
</gene>
<feature type="compositionally biased region" description="Acidic residues" evidence="6">
    <location>
        <begin position="531"/>
        <end position="541"/>
    </location>
</feature>
<dbReference type="InterPro" id="IPR045347">
    <property type="entry name" value="HIND"/>
</dbReference>
<proteinExistence type="inferred from homology"/>
<feature type="compositionally biased region" description="Basic and acidic residues" evidence="6">
    <location>
        <begin position="125"/>
        <end position="147"/>
    </location>
</feature>
<feature type="compositionally biased region" description="Gly residues" evidence="6">
    <location>
        <begin position="724"/>
        <end position="737"/>
    </location>
</feature>
<evidence type="ECO:0000313" key="7">
    <source>
        <dbReference type="EMBL" id="ACO67601.1"/>
    </source>
</evidence>
<feature type="region of interest" description="Disordered" evidence="6">
    <location>
        <begin position="89"/>
        <end position="110"/>
    </location>
</feature>
<keyword evidence="4" id="KW-0508">mRNA splicing</keyword>
<organism evidence="7 8">
    <name type="scientific">Micromonas commoda (strain RCC299 / NOUM17 / CCMP2709)</name>
    <name type="common">Picoplanktonic green alga</name>
    <dbReference type="NCBI Taxonomy" id="296587"/>
    <lineage>
        <taxon>Eukaryota</taxon>
        <taxon>Viridiplantae</taxon>
        <taxon>Chlorophyta</taxon>
        <taxon>Mamiellophyceae</taxon>
        <taxon>Mamiellales</taxon>
        <taxon>Mamiellaceae</taxon>
        <taxon>Micromonas</taxon>
    </lineage>
</organism>
<feature type="region of interest" description="Disordered" evidence="6">
    <location>
        <begin position="343"/>
        <end position="376"/>
    </location>
</feature>
<dbReference type="GO" id="GO:0000481">
    <property type="term" value="P:maturation of 5S rRNA"/>
    <property type="evidence" value="ECO:0007669"/>
    <property type="project" value="TreeGrafter"/>
</dbReference>
<evidence type="ECO:0000313" key="8">
    <source>
        <dbReference type="Proteomes" id="UP000002009"/>
    </source>
</evidence>
<evidence type="ECO:0000256" key="1">
    <source>
        <dbReference type="ARBA" id="ARBA00004123"/>
    </source>
</evidence>
<dbReference type="Pfam" id="PF19252">
    <property type="entry name" value="HIND"/>
    <property type="match status" value="1"/>
</dbReference>
<dbReference type="InParanoid" id="C1EI09"/>
<keyword evidence="3" id="KW-0507">mRNA processing</keyword>
<feature type="compositionally biased region" description="Acidic residues" evidence="6">
    <location>
        <begin position="148"/>
        <end position="159"/>
    </location>
</feature>
<feature type="compositionally biased region" description="Basic and acidic residues" evidence="6">
    <location>
        <begin position="353"/>
        <end position="376"/>
    </location>
</feature>
<dbReference type="Pfam" id="PF03343">
    <property type="entry name" value="SART-1"/>
    <property type="match status" value="1"/>
</dbReference>
<evidence type="ECO:0000256" key="5">
    <source>
        <dbReference type="ARBA" id="ARBA00023242"/>
    </source>
</evidence>
<reference evidence="7 8" key="1">
    <citation type="journal article" date="2009" name="Science">
        <title>Green evolution and dynamic adaptations revealed by genomes of the marine picoeukaryotes Micromonas.</title>
        <authorList>
            <person name="Worden A.Z."/>
            <person name="Lee J.H."/>
            <person name="Mock T."/>
            <person name="Rouze P."/>
            <person name="Simmons M.P."/>
            <person name="Aerts A.L."/>
            <person name="Allen A.E."/>
            <person name="Cuvelier M.L."/>
            <person name="Derelle E."/>
            <person name="Everett M.V."/>
            <person name="Foulon E."/>
            <person name="Grimwood J."/>
            <person name="Gundlach H."/>
            <person name="Henrissat B."/>
            <person name="Napoli C."/>
            <person name="McDonald S.M."/>
            <person name="Parker M.S."/>
            <person name="Rombauts S."/>
            <person name="Salamov A."/>
            <person name="Von Dassow P."/>
            <person name="Badger J.H."/>
            <person name="Coutinho P.M."/>
            <person name="Demir E."/>
            <person name="Dubchak I."/>
            <person name="Gentemann C."/>
            <person name="Eikrem W."/>
            <person name="Gready J.E."/>
            <person name="John U."/>
            <person name="Lanier W."/>
            <person name="Lindquist E.A."/>
            <person name="Lucas S."/>
            <person name="Mayer K.F."/>
            <person name="Moreau H."/>
            <person name="Not F."/>
            <person name="Otillar R."/>
            <person name="Panaud O."/>
            <person name="Pangilinan J."/>
            <person name="Paulsen I."/>
            <person name="Piegu B."/>
            <person name="Poliakov A."/>
            <person name="Robbens S."/>
            <person name="Schmutz J."/>
            <person name="Toulza E."/>
            <person name="Wyss T."/>
            <person name="Zelensky A."/>
            <person name="Zhou K."/>
            <person name="Armbrust E.V."/>
            <person name="Bhattacharya D."/>
            <person name="Goodenough U.W."/>
            <person name="Van de Peer Y."/>
            <person name="Grigoriev I.V."/>
        </authorList>
    </citation>
    <scope>NUCLEOTIDE SEQUENCE [LARGE SCALE GENOMIC DNA]</scope>
    <source>
        <strain evidence="8">RCC299 / NOUM17</strain>
    </source>
</reference>
<feature type="region of interest" description="Disordered" evidence="6">
    <location>
        <begin position="709"/>
        <end position="760"/>
    </location>
</feature>
<feature type="region of interest" description="Disordered" evidence="6">
    <location>
        <begin position="125"/>
        <end position="162"/>
    </location>
</feature>
<feature type="region of interest" description="Disordered" evidence="6">
    <location>
        <begin position="202"/>
        <end position="243"/>
    </location>
</feature>
<dbReference type="GeneID" id="8249449"/>
<dbReference type="KEGG" id="mis:MICPUN_104310"/>
<feature type="compositionally biased region" description="Basic and acidic residues" evidence="6">
    <location>
        <begin position="89"/>
        <end position="99"/>
    </location>
</feature>
<dbReference type="GO" id="GO:0045292">
    <property type="term" value="P:mRNA cis splicing, via spliceosome"/>
    <property type="evidence" value="ECO:0007669"/>
    <property type="project" value="TreeGrafter"/>
</dbReference>
<evidence type="ECO:0008006" key="9">
    <source>
        <dbReference type="Google" id="ProtNLM"/>
    </source>
</evidence>
<dbReference type="GO" id="GO:0046540">
    <property type="term" value="C:U4/U6 x U5 tri-snRNP complex"/>
    <property type="evidence" value="ECO:0007669"/>
    <property type="project" value="InterPro"/>
</dbReference>
<dbReference type="OMA" id="KRRDYTG"/>
<dbReference type="OrthoDB" id="5583at2759"/>
<dbReference type="STRING" id="296587.C1EI09"/>
<feature type="compositionally biased region" description="Basic and acidic residues" evidence="6">
    <location>
        <begin position="35"/>
        <end position="76"/>
    </location>
</feature>
<accession>C1EI09</accession>
<keyword evidence="5" id="KW-0539">Nucleus</keyword>
<sequence>MEDGEAPAASMDDFPEGMKVNTSNAGGEVSMSLEETNRVREKLGLKPLRTGESDRTKARREAEETERAAREADAKDAETAALAAKIAAAKEKRTMEQRNRATKQLGEAADADDDDMMAWVNKSRKIEEKRRKEERKKAEELARKLAEQDDEAEESEGDEIYGGKDLAGMRVRHGLEDVAEGETMILTLKDSSILDDKLQGINEEDDELENVNVAQERKRQKAKKAATKRSDNPFGADDEDAGKKILSKYDEEDEDEGLTLDAAGAIDAAEEKRKADIKRRLAASLGGVSVNAVAETADVRKREMSEFMSAAEVAEEAAAKFNKPKKKRRKKLREKKFDISEIENDHLAQAAQEKQEAAAEPERARGRFRNDAGEEERKLMGFQNALNKAKIKTDERILAEMAGDVEDEDTELAMALERTKRLAERGVGARSDVDVARVAAARRATDAPDVGERGASGEGMVFNDVQEFVHGINVEDKRATRSEAAAAGDMPPVPPPPPGSGDMPPVPPPPPGSDVDGMPPVPPPPPSGVGAEEEHEDDEVNPLDGVQANPMGSGLAATLALLKETGKLHENDMWDGRTNDKKPLALMRVREAAEITGAEFEGHKFDFKLDRYDEFGRKMTPKEAFRELCHRFHGIEPGRAKKEKRLRAYQEEVKAKKMREGESVTGSVDKMKMAQKATAAPYVVLSGKIHAGQISDAVSKYATAGLEDDAGKETGKASPAPGGAKRGGGGGDGGGGNAMDPTTLPMLTGAEKVKFMMSKK</sequence>
<feature type="region of interest" description="Disordered" evidence="6">
    <location>
        <begin position="441"/>
        <end position="542"/>
    </location>
</feature>
<comment type="subcellular location">
    <subcellularLocation>
        <location evidence="1">Nucleus</location>
    </subcellularLocation>
</comment>
<dbReference type="AlphaFoldDB" id="C1EI09"/>